<feature type="transmembrane region" description="Helical" evidence="1">
    <location>
        <begin position="66"/>
        <end position="82"/>
    </location>
</feature>
<feature type="transmembrane region" description="Helical" evidence="1">
    <location>
        <begin position="89"/>
        <end position="106"/>
    </location>
</feature>
<protein>
    <submittedName>
        <fullName evidence="2">DUF3325 domain-containing protein</fullName>
    </submittedName>
</protein>
<keyword evidence="3" id="KW-1185">Reference proteome</keyword>
<dbReference type="OrthoDB" id="6009065at2"/>
<sequence length="107" mass="11257">MLAALMLVYAGWMALCLAMTRHQRPLLQRELGRRASALLRSGGGVLLLLGLGAAVCAQGWHIGPVAWVACLAVSGIALVLTLPYRPRACLRFAGLALALAPLLAAWA</sequence>
<reference evidence="2 3" key="1">
    <citation type="submission" date="2018-02" db="EMBL/GenBank/DDBJ databases">
        <title>Genome sequencing of Solimonas sp. HR-BB.</title>
        <authorList>
            <person name="Lee Y."/>
            <person name="Jeon C.O."/>
        </authorList>
    </citation>
    <scope>NUCLEOTIDE SEQUENCE [LARGE SCALE GENOMIC DNA]</scope>
    <source>
        <strain evidence="2 3">HR-BB</strain>
    </source>
</reference>
<accession>A0A2S5TCT8</accession>
<keyword evidence="1" id="KW-0812">Transmembrane</keyword>
<evidence type="ECO:0000256" key="1">
    <source>
        <dbReference type="SAM" id="Phobius"/>
    </source>
</evidence>
<name>A0A2S5TCT8_9GAMM</name>
<feature type="transmembrane region" description="Helical" evidence="1">
    <location>
        <begin position="43"/>
        <end position="60"/>
    </location>
</feature>
<keyword evidence="1" id="KW-0472">Membrane</keyword>
<proteinExistence type="predicted"/>
<evidence type="ECO:0000313" key="2">
    <source>
        <dbReference type="EMBL" id="PPE72811.1"/>
    </source>
</evidence>
<dbReference type="Pfam" id="PF11804">
    <property type="entry name" value="DUF3325"/>
    <property type="match status" value="1"/>
</dbReference>
<dbReference type="EMBL" id="PSNW01000010">
    <property type="protein sequence ID" value="PPE72811.1"/>
    <property type="molecule type" value="Genomic_DNA"/>
</dbReference>
<dbReference type="Proteomes" id="UP000238220">
    <property type="component" value="Unassembled WGS sequence"/>
</dbReference>
<dbReference type="InterPro" id="IPR021762">
    <property type="entry name" value="DUF3325"/>
</dbReference>
<comment type="caution">
    <text evidence="2">The sequence shown here is derived from an EMBL/GenBank/DDBJ whole genome shotgun (WGS) entry which is preliminary data.</text>
</comment>
<dbReference type="AlphaFoldDB" id="A0A2S5TCT8"/>
<organism evidence="2 3">
    <name type="scientific">Solimonas fluminis</name>
    <dbReference type="NCBI Taxonomy" id="2086571"/>
    <lineage>
        <taxon>Bacteria</taxon>
        <taxon>Pseudomonadati</taxon>
        <taxon>Pseudomonadota</taxon>
        <taxon>Gammaproteobacteria</taxon>
        <taxon>Nevskiales</taxon>
        <taxon>Nevskiaceae</taxon>
        <taxon>Solimonas</taxon>
    </lineage>
</organism>
<gene>
    <name evidence="2" type="ORF">C3942_16685</name>
</gene>
<keyword evidence="1" id="KW-1133">Transmembrane helix</keyword>
<evidence type="ECO:0000313" key="3">
    <source>
        <dbReference type="Proteomes" id="UP000238220"/>
    </source>
</evidence>